<evidence type="ECO:0000256" key="2">
    <source>
        <dbReference type="PROSITE-ProRule" id="PRU00335"/>
    </source>
</evidence>
<dbReference type="Pfam" id="PF00440">
    <property type="entry name" value="TetR_N"/>
    <property type="match status" value="1"/>
</dbReference>
<proteinExistence type="predicted"/>
<feature type="DNA-binding region" description="H-T-H motif" evidence="2">
    <location>
        <begin position="39"/>
        <end position="58"/>
    </location>
</feature>
<dbReference type="SUPFAM" id="SSF48498">
    <property type="entry name" value="Tetracyclin repressor-like, C-terminal domain"/>
    <property type="match status" value="1"/>
</dbReference>
<evidence type="ECO:0000259" key="3">
    <source>
        <dbReference type="PROSITE" id="PS50977"/>
    </source>
</evidence>
<gene>
    <name evidence="4" type="ORF">RVF87_14750</name>
</gene>
<reference evidence="4 5" key="1">
    <citation type="journal article" date="2023" name="Virus Evol.">
        <title>Computational host range prediction-The good, the bad, and the ugly.</title>
        <authorList>
            <person name="Howell A.A."/>
            <person name="Versoza C.J."/>
            <person name="Pfeifer S.P."/>
        </authorList>
    </citation>
    <scope>NUCLEOTIDE SEQUENCE [LARGE SCALE GENOMIC DNA]</scope>
    <source>
        <strain evidence="4 5">1610/1b</strain>
    </source>
</reference>
<dbReference type="PROSITE" id="PS50977">
    <property type="entry name" value="HTH_TETR_2"/>
    <property type="match status" value="1"/>
</dbReference>
<organism evidence="4 5">
    <name type="scientific">Gordonia hydrophobica</name>
    <dbReference type="NCBI Taxonomy" id="40516"/>
    <lineage>
        <taxon>Bacteria</taxon>
        <taxon>Bacillati</taxon>
        <taxon>Actinomycetota</taxon>
        <taxon>Actinomycetes</taxon>
        <taxon>Mycobacteriales</taxon>
        <taxon>Gordoniaceae</taxon>
        <taxon>Gordonia</taxon>
    </lineage>
</organism>
<evidence type="ECO:0000256" key="1">
    <source>
        <dbReference type="ARBA" id="ARBA00023125"/>
    </source>
</evidence>
<dbReference type="RefSeq" id="WP_066163265.1">
    <property type="nucleotide sequence ID" value="NZ_CP136137.1"/>
</dbReference>
<keyword evidence="5" id="KW-1185">Reference proteome</keyword>
<feature type="domain" description="HTH tetR-type" evidence="3">
    <location>
        <begin position="16"/>
        <end position="76"/>
    </location>
</feature>
<protein>
    <submittedName>
        <fullName evidence="4">TetR/AcrR family transcriptional regulator</fullName>
    </submittedName>
</protein>
<dbReference type="InterPro" id="IPR001647">
    <property type="entry name" value="HTH_TetR"/>
</dbReference>
<sequence length="211" mass="22590">MKPGIGRRKTVRPSGEDRVRAIMATAEQLLGERAFADISVDDLARGAGISRPTFYFYFSSKEEVLFALAQQIVDAANANVEEIDPAGMADPAAVWRARIVAYFNAFGAHRSLTVALSGVQGSVPELDQRWSEVVEGWVRTTASNIDAERARGAAPTTLPSRDLAVALLGANQAAMQSAFIGRQPALSDDTVVDTLVHVWLGTIYSEGVANG</sequence>
<dbReference type="PANTHER" id="PTHR30055">
    <property type="entry name" value="HTH-TYPE TRANSCRIPTIONAL REGULATOR RUTR"/>
    <property type="match status" value="1"/>
</dbReference>
<dbReference type="SUPFAM" id="SSF46689">
    <property type="entry name" value="Homeodomain-like"/>
    <property type="match status" value="1"/>
</dbReference>
<name>A0ABZ2U770_9ACTN</name>
<evidence type="ECO:0000313" key="4">
    <source>
        <dbReference type="EMBL" id="WYY09620.1"/>
    </source>
</evidence>
<dbReference type="InterPro" id="IPR009057">
    <property type="entry name" value="Homeodomain-like_sf"/>
</dbReference>
<dbReference type="PANTHER" id="PTHR30055:SF184">
    <property type="entry name" value="HTH-TYPE TRANSCRIPTIONAL REGULATOR ETHR"/>
    <property type="match status" value="1"/>
</dbReference>
<dbReference type="Proteomes" id="UP001479933">
    <property type="component" value="Chromosome"/>
</dbReference>
<evidence type="ECO:0000313" key="5">
    <source>
        <dbReference type="Proteomes" id="UP001479933"/>
    </source>
</evidence>
<dbReference type="InterPro" id="IPR036271">
    <property type="entry name" value="Tet_transcr_reg_TetR-rel_C_sf"/>
</dbReference>
<dbReference type="InterPro" id="IPR050109">
    <property type="entry name" value="HTH-type_TetR-like_transc_reg"/>
</dbReference>
<dbReference type="Pfam" id="PF21313">
    <property type="entry name" value="EthR_C"/>
    <property type="match status" value="1"/>
</dbReference>
<keyword evidence="1 2" id="KW-0238">DNA-binding</keyword>
<dbReference type="EMBL" id="CP136137">
    <property type="protein sequence ID" value="WYY09620.1"/>
    <property type="molecule type" value="Genomic_DNA"/>
</dbReference>
<dbReference type="InterPro" id="IPR049397">
    <property type="entry name" value="EthR_C"/>
</dbReference>
<dbReference type="Gene3D" id="1.10.10.60">
    <property type="entry name" value="Homeodomain-like"/>
    <property type="match status" value="1"/>
</dbReference>
<accession>A0ABZ2U770</accession>
<dbReference type="PRINTS" id="PR00455">
    <property type="entry name" value="HTHTETR"/>
</dbReference>
<dbReference type="Gene3D" id="1.10.357.10">
    <property type="entry name" value="Tetracycline Repressor, domain 2"/>
    <property type="match status" value="1"/>
</dbReference>